<keyword evidence="5" id="KW-0862">Zinc</keyword>
<evidence type="ECO:0000313" key="13">
    <source>
        <dbReference type="Proteomes" id="UP000242474"/>
    </source>
</evidence>
<comment type="subcellular location">
    <subcellularLocation>
        <location evidence="1">Cytoplasm</location>
    </subcellularLocation>
</comment>
<accession>A0A2G5BFK4</accession>
<keyword evidence="3" id="KW-0479">Metal-binding</keyword>
<dbReference type="GO" id="GO:0043161">
    <property type="term" value="P:proteasome-mediated ubiquitin-dependent protein catabolic process"/>
    <property type="evidence" value="ECO:0007669"/>
    <property type="project" value="InterPro"/>
</dbReference>
<dbReference type="InterPro" id="IPR001841">
    <property type="entry name" value="Znf_RING"/>
</dbReference>
<dbReference type="GO" id="GO:0005634">
    <property type="term" value="C:nucleus"/>
    <property type="evidence" value="ECO:0007669"/>
    <property type="project" value="TreeGrafter"/>
</dbReference>
<dbReference type="SUPFAM" id="SSF57850">
    <property type="entry name" value="RING/U-box"/>
    <property type="match status" value="1"/>
</dbReference>
<organism evidence="12 13">
    <name type="scientific">Coemansia reversa (strain ATCC 12441 / NRRL 1564)</name>
    <dbReference type="NCBI Taxonomy" id="763665"/>
    <lineage>
        <taxon>Eukaryota</taxon>
        <taxon>Fungi</taxon>
        <taxon>Fungi incertae sedis</taxon>
        <taxon>Zoopagomycota</taxon>
        <taxon>Kickxellomycotina</taxon>
        <taxon>Kickxellomycetes</taxon>
        <taxon>Kickxellales</taxon>
        <taxon>Kickxellaceae</taxon>
        <taxon>Coemansia</taxon>
    </lineage>
</organism>
<dbReference type="SMART" id="SM00757">
    <property type="entry name" value="CRA"/>
    <property type="match status" value="1"/>
</dbReference>
<evidence type="ECO:0000256" key="4">
    <source>
        <dbReference type="ARBA" id="ARBA00022771"/>
    </source>
</evidence>
<evidence type="ECO:0000259" key="11">
    <source>
        <dbReference type="PROSITE" id="PS51867"/>
    </source>
</evidence>
<dbReference type="SMART" id="SM00668">
    <property type="entry name" value="CTLH"/>
    <property type="match status" value="1"/>
</dbReference>
<feature type="zinc finger region" description="RING-Gid-type" evidence="9">
    <location>
        <begin position="359"/>
        <end position="408"/>
    </location>
</feature>
<evidence type="ECO:0000256" key="5">
    <source>
        <dbReference type="ARBA" id="ARBA00022833"/>
    </source>
</evidence>
<evidence type="ECO:0000256" key="2">
    <source>
        <dbReference type="ARBA" id="ARBA00022490"/>
    </source>
</evidence>
<dbReference type="PANTHER" id="PTHR12170:SF3">
    <property type="entry name" value="GH10162P"/>
    <property type="match status" value="1"/>
</dbReference>
<evidence type="ECO:0000256" key="9">
    <source>
        <dbReference type="PROSITE-ProRule" id="PRU01215"/>
    </source>
</evidence>
<evidence type="ECO:0000259" key="10">
    <source>
        <dbReference type="PROSITE" id="PS50897"/>
    </source>
</evidence>
<dbReference type="Proteomes" id="UP000242474">
    <property type="component" value="Unassembled WGS sequence"/>
</dbReference>
<dbReference type="FunFam" id="3.30.40.10:FF:000143">
    <property type="entry name" value="Regulator of gluconeogenesis Rmd5"/>
    <property type="match status" value="1"/>
</dbReference>
<evidence type="ECO:0000313" key="12">
    <source>
        <dbReference type="EMBL" id="PIA17762.1"/>
    </source>
</evidence>
<keyword evidence="13" id="KW-1185">Reference proteome</keyword>
<evidence type="ECO:0000256" key="6">
    <source>
        <dbReference type="ARBA" id="ARBA00061136"/>
    </source>
</evidence>
<dbReference type="Pfam" id="PF10607">
    <property type="entry name" value="CTLH"/>
    <property type="match status" value="1"/>
</dbReference>
<dbReference type="AlphaFoldDB" id="A0A2G5BFK4"/>
<dbReference type="PANTHER" id="PTHR12170">
    <property type="entry name" value="MACROPHAGE ERYTHROBLAST ATTACHER-RELATED"/>
    <property type="match status" value="1"/>
</dbReference>
<dbReference type="Pfam" id="PF13445">
    <property type="entry name" value="zf-RING_UBOX"/>
    <property type="match status" value="1"/>
</dbReference>
<keyword evidence="4 9" id="KW-0863">Zinc-finger</keyword>
<dbReference type="OrthoDB" id="1933281at2759"/>
<dbReference type="InterPro" id="IPR037683">
    <property type="entry name" value="Rmd5_dRing"/>
</dbReference>
<dbReference type="InterPro" id="IPR027370">
    <property type="entry name" value="Znf-RING_euk"/>
</dbReference>
<protein>
    <recommendedName>
        <fullName evidence="8">GID complex catalytic subunit 2</fullName>
    </recommendedName>
    <alternativeName>
        <fullName evidence="7">Glucose-induced degradation protein 2</fullName>
    </alternativeName>
</protein>
<feature type="domain" description="CTLH" evidence="10">
    <location>
        <begin position="158"/>
        <end position="202"/>
    </location>
</feature>
<dbReference type="CDD" id="cd16652">
    <property type="entry name" value="dRING_Rmd5p-like"/>
    <property type="match status" value="1"/>
</dbReference>
<name>A0A2G5BFK4_COERN</name>
<dbReference type="InterPro" id="IPR044063">
    <property type="entry name" value="ZF_RING_GID"/>
</dbReference>
<gene>
    <name evidence="12" type="ORF">COEREDRAFT_80412</name>
</gene>
<feature type="domain" description="RING-Gid-type" evidence="11">
    <location>
        <begin position="359"/>
        <end position="408"/>
    </location>
</feature>
<dbReference type="InterPro" id="IPR013144">
    <property type="entry name" value="CRA_dom"/>
</dbReference>
<dbReference type="Gene3D" id="3.30.40.10">
    <property type="entry name" value="Zinc/RING finger domain, C3HC4 (zinc finger)"/>
    <property type="match status" value="1"/>
</dbReference>
<keyword evidence="2" id="KW-0963">Cytoplasm</keyword>
<comment type="similarity">
    <text evidence="6">Belongs to the RMD5/GID2 family.</text>
</comment>
<dbReference type="InterPro" id="IPR013083">
    <property type="entry name" value="Znf_RING/FYVE/PHD"/>
</dbReference>
<evidence type="ECO:0000256" key="3">
    <source>
        <dbReference type="ARBA" id="ARBA00022723"/>
    </source>
</evidence>
<dbReference type="STRING" id="763665.A0A2G5BFK4"/>
<dbReference type="EMBL" id="KZ303493">
    <property type="protein sequence ID" value="PIA17762.1"/>
    <property type="molecule type" value="Genomic_DNA"/>
</dbReference>
<dbReference type="InterPro" id="IPR045098">
    <property type="entry name" value="Fyv10_fam"/>
</dbReference>
<evidence type="ECO:0000256" key="8">
    <source>
        <dbReference type="ARBA" id="ARBA00080744"/>
    </source>
</evidence>
<dbReference type="GO" id="GO:0008270">
    <property type="term" value="F:zinc ion binding"/>
    <property type="evidence" value="ECO:0007669"/>
    <property type="project" value="UniProtKB-KW"/>
</dbReference>
<proteinExistence type="inferred from homology"/>
<dbReference type="InterPro" id="IPR006595">
    <property type="entry name" value="CTLH_C"/>
</dbReference>
<dbReference type="GO" id="GO:0034657">
    <property type="term" value="C:GID complex"/>
    <property type="evidence" value="ECO:0007669"/>
    <property type="project" value="TreeGrafter"/>
</dbReference>
<dbReference type="PROSITE" id="PS50897">
    <property type="entry name" value="CTLH"/>
    <property type="match status" value="1"/>
</dbReference>
<dbReference type="InterPro" id="IPR024964">
    <property type="entry name" value="CTLH/CRA"/>
</dbReference>
<dbReference type="InterPro" id="IPR006594">
    <property type="entry name" value="LisH"/>
</dbReference>
<dbReference type="GO" id="GO:0061630">
    <property type="term" value="F:ubiquitin protein ligase activity"/>
    <property type="evidence" value="ECO:0007669"/>
    <property type="project" value="InterPro"/>
</dbReference>
<reference evidence="12 13" key="1">
    <citation type="journal article" date="2015" name="Genome Biol. Evol.">
        <title>Phylogenomic analyses indicate that early fungi evolved digesting cell walls of algal ancestors of land plants.</title>
        <authorList>
            <person name="Chang Y."/>
            <person name="Wang S."/>
            <person name="Sekimoto S."/>
            <person name="Aerts A.L."/>
            <person name="Choi C."/>
            <person name="Clum A."/>
            <person name="LaButti K.M."/>
            <person name="Lindquist E.A."/>
            <person name="Yee Ngan C."/>
            <person name="Ohm R.A."/>
            <person name="Salamov A.A."/>
            <person name="Grigoriev I.V."/>
            <person name="Spatafora J.W."/>
            <person name="Berbee M.L."/>
        </authorList>
    </citation>
    <scope>NUCLEOTIDE SEQUENCE [LARGE SCALE GENOMIC DNA]</scope>
    <source>
        <strain evidence="12 13">NRRL 1564</strain>
    </source>
</reference>
<evidence type="ECO:0000256" key="7">
    <source>
        <dbReference type="ARBA" id="ARBA00075398"/>
    </source>
</evidence>
<dbReference type="PROSITE" id="PS51867">
    <property type="entry name" value="ZF_RING_GID"/>
    <property type="match status" value="1"/>
</dbReference>
<evidence type="ECO:0000256" key="1">
    <source>
        <dbReference type="ARBA" id="ARBA00004496"/>
    </source>
</evidence>
<dbReference type="PROSITE" id="PS50896">
    <property type="entry name" value="LISH"/>
    <property type="match status" value="1"/>
</dbReference>
<dbReference type="SMART" id="SM00184">
    <property type="entry name" value="RING"/>
    <property type="match status" value="1"/>
</dbReference>
<sequence length="422" mass="46959">MDALVRDCHKLSKHQTASTQKAISALDTAIKQLEQVHSQLPIIGESACKESLEKAKEQLDSTHIIASEQLKELYGNVSKYGKHVEKTFKMDLSFVSESKAFEDKKDILAQSILLHFLREGDFETGNSFAKEAGLELPYETKAQFEEMYNTVSAIRSPEHNLIPALTWTVQNREKLESHGVSLEFMLHRLRFLQLVEQGNTIEALGYARKWFPRFGRTQDATEDGDVVMAEDEQPNYNAETAGRVAMTHATHSQLEEIEHLMGIFIYARRLDSSPYAGQFIAQRWEDGAHAFASAFCTLLGLSSSSPLSVTIGAGARALPIVCKVSGLLRDKRVEWSQQNELAVEVPLPDDMRFHSVFACPVSKEQATPENPPMMMPCGHVVCKASLDKLAKGVRPGAIASGRFKCPYCPGMSSLADAKRVHF</sequence>
<dbReference type="GO" id="GO:0005737">
    <property type="term" value="C:cytoplasm"/>
    <property type="evidence" value="ECO:0007669"/>
    <property type="project" value="UniProtKB-SubCell"/>
</dbReference>